<dbReference type="Proteomes" id="UP000244912">
    <property type="component" value="Unassembled WGS sequence"/>
</dbReference>
<dbReference type="Pfam" id="PF10670">
    <property type="entry name" value="DUF4198"/>
    <property type="match status" value="1"/>
</dbReference>
<sequence>MKLLFVLLTGVASAIAVPSWSHEFWIDVTDYTIAPGETLEAALRVGEDFEGSSYAYVPMNFRRFEIAMGDAAPEPVEGRIGDRPALSMVPEEGGLTAILHVTRDYELTWETWEQFTSFVGHKAGDGVLERHAEQGYAEDAVREVYSRYGKALVAVGEGAGEDRPFGLLTEIVALENPYTGDLSDGLDVRVLYQGDPRANAQVEIFAKDGDGAVEVTTAQTDAQGVATIPVSPGSTYLLDSVVFRQPAEDTAPEFDPMWETLWASLTFAAPAE</sequence>
<name>A0A2R8BXM7_9RHOB</name>
<keyword evidence="2" id="KW-1185">Reference proteome</keyword>
<evidence type="ECO:0000313" key="2">
    <source>
        <dbReference type="Proteomes" id="UP000244912"/>
    </source>
</evidence>
<dbReference type="OrthoDB" id="581894at2"/>
<evidence type="ECO:0008006" key="3">
    <source>
        <dbReference type="Google" id="ProtNLM"/>
    </source>
</evidence>
<organism evidence="1 2">
    <name type="scientific">Palleronia abyssalis</name>
    <dbReference type="NCBI Taxonomy" id="1501240"/>
    <lineage>
        <taxon>Bacteria</taxon>
        <taxon>Pseudomonadati</taxon>
        <taxon>Pseudomonadota</taxon>
        <taxon>Alphaproteobacteria</taxon>
        <taxon>Rhodobacterales</taxon>
        <taxon>Roseobacteraceae</taxon>
        <taxon>Palleronia</taxon>
    </lineage>
</organism>
<protein>
    <recommendedName>
        <fullName evidence="3">Nickel uptake substrate-specific transmembrane region</fullName>
    </recommendedName>
</protein>
<evidence type="ECO:0000313" key="1">
    <source>
        <dbReference type="EMBL" id="SPJ24872.1"/>
    </source>
</evidence>
<reference evidence="1 2" key="1">
    <citation type="submission" date="2018-03" db="EMBL/GenBank/DDBJ databases">
        <authorList>
            <person name="Keele B.F."/>
        </authorList>
    </citation>
    <scope>NUCLEOTIDE SEQUENCE [LARGE SCALE GENOMIC DNA]</scope>
    <source>
        <strain evidence="1 2">CECT 8504</strain>
    </source>
</reference>
<accession>A0A2R8BXM7</accession>
<gene>
    <name evidence="1" type="ORF">PAA8504_02713</name>
</gene>
<dbReference type="InterPro" id="IPR019613">
    <property type="entry name" value="DUF4198"/>
</dbReference>
<dbReference type="RefSeq" id="WP_108894688.1">
    <property type="nucleotide sequence ID" value="NZ_ONZF01000006.1"/>
</dbReference>
<proteinExistence type="predicted"/>
<dbReference type="AlphaFoldDB" id="A0A2R8BXM7"/>
<dbReference type="EMBL" id="ONZF01000006">
    <property type="protein sequence ID" value="SPJ24872.1"/>
    <property type="molecule type" value="Genomic_DNA"/>
</dbReference>